<feature type="chain" id="PRO_5016120037" description="10-bladed beta-propeller domain-containing protein" evidence="1">
    <location>
        <begin position="22"/>
        <end position="361"/>
    </location>
</feature>
<feature type="domain" description="10-bladed beta-propeller" evidence="2">
    <location>
        <begin position="19"/>
        <end position="360"/>
    </location>
</feature>
<comment type="caution">
    <text evidence="3">The sequence shown here is derived from an EMBL/GenBank/DDBJ whole genome shotgun (WGS) entry which is preliminary data.</text>
</comment>
<accession>A0A2W2B5E1</accession>
<dbReference type="Proteomes" id="UP000248745">
    <property type="component" value="Unassembled WGS sequence"/>
</dbReference>
<reference evidence="3 4" key="1">
    <citation type="submission" date="2018-06" db="EMBL/GenBank/DDBJ databases">
        <title>Mucibacter soli gen. nov., sp. nov., a new member of the family Chitinophagaceae producing mucin.</title>
        <authorList>
            <person name="Kim M.-K."/>
            <person name="Park S."/>
            <person name="Kim T.-S."/>
            <person name="Joung Y."/>
            <person name="Han J.-H."/>
            <person name="Kim S.B."/>
        </authorList>
    </citation>
    <scope>NUCLEOTIDE SEQUENCE [LARGE SCALE GENOMIC DNA]</scope>
    <source>
        <strain evidence="3 4">R1-15</strain>
    </source>
</reference>
<dbReference type="AlphaFoldDB" id="A0A2W2B5E1"/>
<evidence type="ECO:0000313" key="4">
    <source>
        <dbReference type="Proteomes" id="UP000248745"/>
    </source>
</evidence>
<proteinExistence type="predicted"/>
<organism evidence="3 4">
    <name type="scientific">Taibaiella soli</name>
    <dbReference type="NCBI Taxonomy" id="1649169"/>
    <lineage>
        <taxon>Bacteria</taxon>
        <taxon>Pseudomonadati</taxon>
        <taxon>Bacteroidota</taxon>
        <taxon>Chitinophagia</taxon>
        <taxon>Chitinophagales</taxon>
        <taxon>Chitinophagaceae</taxon>
        <taxon>Taibaiella</taxon>
    </lineage>
</organism>
<dbReference type="OrthoDB" id="624978at2"/>
<dbReference type="RefSeq" id="WP_111000555.1">
    <property type="nucleotide sequence ID" value="NZ_QKTW01000025.1"/>
</dbReference>
<protein>
    <recommendedName>
        <fullName evidence="2">10-bladed beta-propeller domain-containing protein</fullName>
    </recommendedName>
</protein>
<name>A0A2W2B5E1_9BACT</name>
<dbReference type="EMBL" id="QKTW01000025">
    <property type="protein sequence ID" value="PZF71409.1"/>
    <property type="molecule type" value="Genomic_DNA"/>
</dbReference>
<dbReference type="Pfam" id="PF21734">
    <property type="entry name" value="10_blade"/>
    <property type="match status" value="1"/>
</dbReference>
<evidence type="ECO:0000256" key="1">
    <source>
        <dbReference type="SAM" id="SignalP"/>
    </source>
</evidence>
<sequence length="361" mass="41752">MLRKPAFLLAFILLSFNYAIAQPLTTFTNIQNQMMVWDNGMIRKVDYLQPIQTKVGRTAIPYLDNSRSFKIYYGGGVKTINVGFTNSFDVSDNLVTFLNASSLNVFDHGNVKNLSGMCQQYFMGDSLVLFYDGVRSEYKAYYNGNVYPIENFLAGAPIDVIKVSDNIAAYINYAGQFHFFYHGNIINQDNYQVNSFDVGRNTVAYVDINNQFRIFQNGKTRKVDDFKPASYVVGDNLVAFVGSDNHFKIYYNDSVYNIGFFTPTYQVGDYIVAYEDPSGYFKVFYKGEIYTLESYYPENFKIKYNSLAYVNRTNTLRMFSEGETYDVTTADLVNWDLFYDVVQYQIGQNIFRVFYQGREYE</sequence>
<gene>
    <name evidence="3" type="ORF">DN068_19155</name>
</gene>
<feature type="signal peptide" evidence="1">
    <location>
        <begin position="1"/>
        <end position="21"/>
    </location>
</feature>
<keyword evidence="1" id="KW-0732">Signal</keyword>
<dbReference type="InterPro" id="IPR049141">
    <property type="entry name" value="10_blade"/>
</dbReference>
<keyword evidence="4" id="KW-1185">Reference proteome</keyword>
<evidence type="ECO:0000313" key="3">
    <source>
        <dbReference type="EMBL" id="PZF71409.1"/>
    </source>
</evidence>
<evidence type="ECO:0000259" key="2">
    <source>
        <dbReference type="Pfam" id="PF21734"/>
    </source>
</evidence>